<proteinExistence type="predicted"/>
<dbReference type="InterPro" id="IPR013106">
    <property type="entry name" value="Ig_V-set"/>
</dbReference>
<dbReference type="InterPro" id="IPR003599">
    <property type="entry name" value="Ig_sub"/>
</dbReference>
<accession>A0A9Q1CG95</accession>
<protein>
    <recommendedName>
        <fullName evidence="2">Immunoglobulin domain-containing protein</fullName>
    </recommendedName>
</protein>
<evidence type="ECO:0000256" key="1">
    <source>
        <dbReference type="SAM" id="SignalP"/>
    </source>
</evidence>
<dbReference type="AlphaFoldDB" id="A0A9Q1CG95"/>
<dbReference type="InterPro" id="IPR036179">
    <property type="entry name" value="Ig-like_dom_sf"/>
</dbReference>
<gene>
    <name evidence="3" type="ORF">HOLleu_07627</name>
</gene>
<keyword evidence="1" id="KW-0732">Signal</keyword>
<dbReference type="InterPro" id="IPR013783">
    <property type="entry name" value="Ig-like_fold"/>
</dbReference>
<dbReference type="Proteomes" id="UP001152320">
    <property type="component" value="Chromosome 3"/>
</dbReference>
<dbReference type="SUPFAM" id="SSF48726">
    <property type="entry name" value="Immunoglobulin"/>
    <property type="match status" value="1"/>
</dbReference>
<feature type="chain" id="PRO_5040310378" description="Immunoglobulin domain-containing protein" evidence="1">
    <location>
        <begin position="22"/>
        <end position="139"/>
    </location>
</feature>
<keyword evidence="4" id="KW-1185">Reference proteome</keyword>
<dbReference type="Gene3D" id="2.60.40.10">
    <property type="entry name" value="Immunoglobulins"/>
    <property type="match status" value="1"/>
</dbReference>
<evidence type="ECO:0000313" key="3">
    <source>
        <dbReference type="EMBL" id="KAJ8044777.1"/>
    </source>
</evidence>
<dbReference type="EMBL" id="JAIZAY010000003">
    <property type="protein sequence ID" value="KAJ8044777.1"/>
    <property type="molecule type" value="Genomic_DNA"/>
</dbReference>
<reference evidence="3" key="1">
    <citation type="submission" date="2021-10" db="EMBL/GenBank/DDBJ databases">
        <title>Tropical sea cucumber genome reveals ecological adaptation and Cuvierian tubules defense mechanism.</title>
        <authorList>
            <person name="Chen T."/>
        </authorList>
    </citation>
    <scope>NUCLEOTIDE SEQUENCE</scope>
    <source>
        <strain evidence="3">Nanhai2018</strain>
        <tissue evidence="3">Muscle</tissue>
    </source>
</reference>
<name>A0A9Q1CG95_HOLLE</name>
<feature type="signal peptide" evidence="1">
    <location>
        <begin position="1"/>
        <end position="21"/>
    </location>
</feature>
<dbReference type="SMART" id="SM00409">
    <property type="entry name" value="IG"/>
    <property type="match status" value="1"/>
</dbReference>
<sequence>MIKSFVAIMTVGLVFLPKTATGEILSCSKEQFAHVHEEGILECTITARFYGIYWYVGNSKDSIIRFINGQKAGPEYQNGRLDIREDGSMIINEVSLNDEKDYRVMVVLSAGGDVTTTVHLTVIGKLVSYFSVRCQNCHC</sequence>
<evidence type="ECO:0000259" key="2">
    <source>
        <dbReference type="SMART" id="SM00409"/>
    </source>
</evidence>
<dbReference type="OrthoDB" id="6353782at2759"/>
<organism evidence="3 4">
    <name type="scientific">Holothuria leucospilota</name>
    <name type="common">Black long sea cucumber</name>
    <name type="synonym">Mertensiothuria leucospilota</name>
    <dbReference type="NCBI Taxonomy" id="206669"/>
    <lineage>
        <taxon>Eukaryota</taxon>
        <taxon>Metazoa</taxon>
        <taxon>Echinodermata</taxon>
        <taxon>Eleutherozoa</taxon>
        <taxon>Echinozoa</taxon>
        <taxon>Holothuroidea</taxon>
        <taxon>Aspidochirotacea</taxon>
        <taxon>Aspidochirotida</taxon>
        <taxon>Holothuriidae</taxon>
        <taxon>Holothuria</taxon>
    </lineage>
</organism>
<evidence type="ECO:0000313" key="4">
    <source>
        <dbReference type="Proteomes" id="UP001152320"/>
    </source>
</evidence>
<dbReference type="Pfam" id="PF07686">
    <property type="entry name" value="V-set"/>
    <property type="match status" value="1"/>
</dbReference>
<comment type="caution">
    <text evidence="3">The sequence shown here is derived from an EMBL/GenBank/DDBJ whole genome shotgun (WGS) entry which is preliminary data.</text>
</comment>
<feature type="domain" description="Immunoglobulin" evidence="2">
    <location>
        <begin position="28"/>
        <end position="123"/>
    </location>
</feature>